<evidence type="ECO:0000313" key="3">
    <source>
        <dbReference type="EMBL" id="KMW60578.1"/>
    </source>
</evidence>
<feature type="signal peptide" evidence="1">
    <location>
        <begin position="1"/>
        <end position="19"/>
    </location>
</feature>
<evidence type="ECO:0000259" key="2">
    <source>
        <dbReference type="Pfam" id="PF12975"/>
    </source>
</evidence>
<accession>A0A0J9H4J7</accession>
<organism evidence="3 4">
    <name type="scientific">Candidatus Rhodobacter oscarellae</name>
    <dbReference type="NCBI Taxonomy" id="1675527"/>
    <lineage>
        <taxon>Bacteria</taxon>
        <taxon>Pseudomonadati</taxon>
        <taxon>Pseudomonadota</taxon>
        <taxon>Alphaproteobacteria</taxon>
        <taxon>Rhodobacterales</taxon>
        <taxon>Rhodobacter group</taxon>
        <taxon>Rhodobacter</taxon>
    </lineage>
</organism>
<dbReference type="STRING" id="1675527.AIOL_000740"/>
<protein>
    <recommendedName>
        <fullName evidence="2">DUF3859 domain-containing protein</fullName>
    </recommendedName>
</protein>
<reference evidence="3 4" key="1">
    <citation type="submission" date="2015-06" db="EMBL/GenBank/DDBJ databases">
        <title>Draft genome sequence of an Alphaproteobacteria species associated to the Mediterranean sponge Oscarella lobularis.</title>
        <authorList>
            <person name="Jourda C."/>
            <person name="Santini S."/>
            <person name="Claverie J.-M."/>
        </authorList>
    </citation>
    <scope>NUCLEOTIDE SEQUENCE [LARGE SCALE GENOMIC DNA]</scope>
    <source>
        <strain evidence="3">IGS</strain>
    </source>
</reference>
<keyword evidence="1" id="KW-0732">Signal</keyword>
<dbReference type="RefSeq" id="WP_049641642.1">
    <property type="nucleotide sequence ID" value="NZ_LFTY01000001.1"/>
</dbReference>
<dbReference type="Pfam" id="PF12975">
    <property type="entry name" value="DUF3859"/>
    <property type="match status" value="1"/>
</dbReference>
<dbReference type="Proteomes" id="UP000037178">
    <property type="component" value="Unassembled WGS sequence"/>
</dbReference>
<sequence length="172" mass="18797">MRFVLILAFLLSLATAGRAEVSSPGAVFFDYGYFCEVETIEQQEAEGTLSGVVNLVAEPPDFLRQTTIIPAQIGVGFGVHLMVTPEFAGLVTVQTTHPPMGPDGITVETWETEFETDDLSYNGFTFEYEYELVKGPWTLSASANGRLIYSVDFEVVDQRFLPPVNCAGGLLS</sequence>
<name>A0A0J9H4J7_9RHOB</name>
<dbReference type="AlphaFoldDB" id="A0A0J9H4J7"/>
<dbReference type="PATRIC" id="fig|1675527.3.peg.796"/>
<feature type="domain" description="DUF3859" evidence="2">
    <location>
        <begin position="29"/>
        <end position="155"/>
    </location>
</feature>
<dbReference type="EMBL" id="LFTY01000001">
    <property type="protein sequence ID" value="KMW60578.1"/>
    <property type="molecule type" value="Genomic_DNA"/>
</dbReference>
<comment type="caution">
    <text evidence="3">The sequence shown here is derived from an EMBL/GenBank/DDBJ whole genome shotgun (WGS) entry which is preliminary data.</text>
</comment>
<proteinExistence type="predicted"/>
<evidence type="ECO:0000313" key="4">
    <source>
        <dbReference type="Proteomes" id="UP000037178"/>
    </source>
</evidence>
<dbReference type="InterPro" id="IPR024331">
    <property type="entry name" value="DUF3859"/>
</dbReference>
<evidence type="ECO:0000256" key="1">
    <source>
        <dbReference type="SAM" id="SignalP"/>
    </source>
</evidence>
<gene>
    <name evidence="3" type="ORF">AIOL_000740</name>
</gene>
<dbReference type="Gene3D" id="2.60.40.2390">
    <property type="match status" value="1"/>
</dbReference>
<feature type="chain" id="PRO_5005320044" description="DUF3859 domain-containing protein" evidence="1">
    <location>
        <begin position="20"/>
        <end position="172"/>
    </location>
</feature>
<keyword evidence="4" id="KW-1185">Reference proteome</keyword>